<dbReference type="Proteomes" id="UP001492541">
    <property type="component" value="Chromosome"/>
</dbReference>
<organism evidence="2 3">
    <name type="scientific">Geoglobus acetivorans</name>
    <dbReference type="NCBI Taxonomy" id="565033"/>
    <lineage>
        <taxon>Archaea</taxon>
        <taxon>Methanobacteriati</taxon>
        <taxon>Methanobacteriota</taxon>
        <taxon>Archaeoglobi</taxon>
        <taxon>Archaeoglobales</taxon>
        <taxon>Archaeoglobaceae</taxon>
        <taxon>Geoglobus</taxon>
    </lineage>
</organism>
<evidence type="ECO:0008006" key="4">
    <source>
        <dbReference type="Google" id="ProtNLM"/>
    </source>
</evidence>
<proteinExistence type="predicted"/>
<dbReference type="EMBL" id="CP087714">
    <property type="protein sequence ID" value="XAT63746.1"/>
    <property type="molecule type" value="Genomic_DNA"/>
</dbReference>
<dbReference type="PROSITE" id="PS51257">
    <property type="entry name" value="PROKAR_LIPOPROTEIN"/>
    <property type="match status" value="1"/>
</dbReference>
<accession>A0ABZ3H535</accession>
<feature type="coiled-coil region" evidence="1">
    <location>
        <begin position="46"/>
        <end position="76"/>
    </location>
</feature>
<sequence length="80" mass="8692">MNARLLIILSVVAVIAIFGCTQKGVEEVVKKTTTPAETATPSATNVSNVETTIDDVLKELTELQELEKTTQELNNLSFDI</sequence>
<keyword evidence="1" id="KW-0175">Coiled coil</keyword>
<protein>
    <recommendedName>
        <fullName evidence="4">Lipoprotein</fullName>
    </recommendedName>
</protein>
<dbReference type="GeneID" id="90450211"/>
<name>A0ABZ3H535_GEOAI</name>
<evidence type="ECO:0000256" key="1">
    <source>
        <dbReference type="SAM" id="Coils"/>
    </source>
</evidence>
<gene>
    <name evidence="2" type="ORF">LPQ35_10900</name>
</gene>
<keyword evidence="3" id="KW-1185">Reference proteome</keyword>
<dbReference type="RefSeq" id="WP_193806963.1">
    <property type="nucleotide sequence ID" value="NZ_CP087714.1"/>
</dbReference>
<evidence type="ECO:0000313" key="2">
    <source>
        <dbReference type="EMBL" id="XAT63746.1"/>
    </source>
</evidence>
<evidence type="ECO:0000313" key="3">
    <source>
        <dbReference type="Proteomes" id="UP001492541"/>
    </source>
</evidence>
<reference evidence="2 3" key="1">
    <citation type="submission" date="2021-11" db="EMBL/GenBank/DDBJ databases">
        <title>Whole genome of Geoglobus acetivorans.</title>
        <authorList>
            <person name="Liu D."/>
        </authorList>
    </citation>
    <scope>NUCLEOTIDE SEQUENCE [LARGE SCALE GENOMIC DNA]</scope>
    <source>
        <strain evidence="2 3">SBH6</strain>
    </source>
</reference>